<proteinExistence type="predicted"/>
<dbReference type="AlphaFoldDB" id="A0A9X4H2R5"/>
<accession>A0A9X4H2R5</accession>
<keyword evidence="2" id="KW-1185">Reference proteome</keyword>
<evidence type="ECO:0000313" key="2">
    <source>
        <dbReference type="Proteomes" id="UP001154312"/>
    </source>
</evidence>
<name>A0A9X4H2R5_9FIRM</name>
<dbReference type="EMBL" id="JAKOAV010000023">
    <property type="protein sequence ID" value="MDF9409060.1"/>
    <property type="molecule type" value="Genomic_DNA"/>
</dbReference>
<dbReference type="RefSeq" id="WP_277444481.1">
    <property type="nucleotide sequence ID" value="NZ_JAKOAV010000023.1"/>
</dbReference>
<organism evidence="1 2">
    <name type="scientific">Pelotomaculum isophthalicicum JI</name>
    <dbReference type="NCBI Taxonomy" id="947010"/>
    <lineage>
        <taxon>Bacteria</taxon>
        <taxon>Bacillati</taxon>
        <taxon>Bacillota</taxon>
        <taxon>Clostridia</taxon>
        <taxon>Eubacteriales</taxon>
        <taxon>Desulfotomaculaceae</taxon>
        <taxon>Pelotomaculum</taxon>
    </lineage>
</organism>
<protein>
    <submittedName>
        <fullName evidence="1">Uncharacterized protein</fullName>
    </submittedName>
</protein>
<evidence type="ECO:0000313" key="1">
    <source>
        <dbReference type="EMBL" id="MDF9409060.1"/>
    </source>
</evidence>
<reference evidence="1" key="1">
    <citation type="submission" date="2022-02" db="EMBL/GenBank/DDBJ databases">
        <authorList>
            <person name="Leng L."/>
        </authorList>
    </citation>
    <scope>NUCLEOTIDE SEQUENCE</scope>
    <source>
        <strain evidence="1">JI</strain>
    </source>
</reference>
<comment type="caution">
    <text evidence="1">The sequence shown here is derived from an EMBL/GenBank/DDBJ whole genome shotgun (WGS) entry which is preliminary data.</text>
</comment>
<sequence length="164" mass="17934">MRPGPKPKYSASKILTSVELAGIVGTRQAGKLTGIPWSNIHLWKSMDKKGELVNMLAEKCSDGGELQERRDEKRQEFINEAWSLIMTGVTKMAQLIPESDDLKSVATATGIIMDKLLLISGEATSRSEHLSSAPVSREALIEAAQAIQAEAGKVKRLPRQHEAK</sequence>
<dbReference type="Proteomes" id="UP001154312">
    <property type="component" value="Unassembled WGS sequence"/>
</dbReference>
<gene>
    <name evidence="1" type="ORF">L7E55_11925</name>
</gene>